<dbReference type="InterPro" id="IPR045599">
    <property type="entry name" value="DUF6456"/>
</dbReference>
<accession>A0ABX0VAJ2</accession>
<keyword evidence="3" id="KW-1185">Reference proteome</keyword>
<evidence type="ECO:0000313" key="3">
    <source>
        <dbReference type="Proteomes" id="UP000707352"/>
    </source>
</evidence>
<evidence type="ECO:0000259" key="1">
    <source>
        <dbReference type="Pfam" id="PF20057"/>
    </source>
</evidence>
<evidence type="ECO:0000313" key="2">
    <source>
        <dbReference type="EMBL" id="NIX76869.1"/>
    </source>
</evidence>
<dbReference type="EMBL" id="JAATJS010000003">
    <property type="protein sequence ID" value="NIX76869.1"/>
    <property type="molecule type" value="Genomic_DNA"/>
</dbReference>
<feature type="domain" description="DUF6456" evidence="1">
    <location>
        <begin position="114"/>
        <end position="247"/>
    </location>
</feature>
<dbReference type="Pfam" id="PF20057">
    <property type="entry name" value="DUF6456"/>
    <property type="match status" value="1"/>
</dbReference>
<sequence length="277" mass="30620">MTREAKRLLTALGLPEARVLVDPTDENDVILHKKRAGVSMGAGRFSRAAAESLDRNDLAQWHKSETGQTTLQLTEAGLAHLRRAEVPGAEEGFFHQHRETVVGEVETEARTKRVRMDAEESPLDWLRRRKGRDGEPMIDAACYQAGERLRTDIMLAGLLPGVTARWDAMPRGGGPTSPSEATDRMIAARQRLRNAFDALGSDFSDLLVDLCGFLKGLELIERERQWPARSAKIVVRLALARLAEHYGIETAARGPAASRGIRTWQAVVIEGGRRARA</sequence>
<name>A0ABX0VAJ2_9HYPH</name>
<organism evidence="2 3">
    <name type="scientific">Microvirga terricola</name>
    <dbReference type="NCBI Taxonomy" id="2719797"/>
    <lineage>
        <taxon>Bacteria</taxon>
        <taxon>Pseudomonadati</taxon>
        <taxon>Pseudomonadota</taxon>
        <taxon>Alphaproteobacteria</taxon>
        <taxon>Hyphomicrobiales</taxon>
        <taxon>Methylobacteriaceae</taxon>
        <taxon>Microvirga</taxon>
    </lineage>
</organism>
<dbReference type="Proteomes" id="UP000707352">
    <property type="component" value="Unassembled WGS sequence"/>
</dbReference>
<proteinExistence type="predicted"/>
<gene>
    <name evidence="2" type="ORF">HB375_09605</name>
</gene>
<protein>
    <submittedName>
        <fullName evidence="2">ATPase</fullName>
    </submittedName>
</protein>
<comment type="caution">
    <text evidence="2">The sequence shown here is derived from an EMBL/GenBank/DDBJ whole genome shotgun (WGS) entry which is preliminary data.</text>
</comment>
<reference evidence="2 3" key="1">
    <citation type="submission" date="2020-03" db="EMBL/GenBank/DDBJ databases">
        <title>The genome sequence of Microvirga sp. c23x22.</title>
        <authorList>
            <person name="Zhang X."/>
        </authorList>
    </citation>
    <scope>NUCLEOTIDE SEQUENCE [LARGE SCALE GENOMIC DNA]</scope>
    <source>
        <strain evidence="3">c23x22</strain>
    </source>
</reference>